<reference evidence="1" key="1">
    <citation type="submission" date="2022-04" db="EMBL/GenBank/DDBJ databases">
        <title>Genome of the entomopathogenic fungus Entomophthora muscae.</title>
        <authorList>
            <person name="Elya C."/>
            <person name="Lovett B.R."/>
            <person name="Lee E."/>
            <person name="Macias A.M."/>
            <person name="Hajek A.E."/>
            <person name="De Bivort B.L."/>
            <person name="Kasson M.T."/>
            <person name="De Fine Licht H.H."/>
            <person name="Stajich J.E."/>
        </authorList>
    </citation>
    <scope>NUCLEOTIDE SEQUENCE</scope>
    <source>
        <strain evidence="1">Berkeley</strain>
    </source>
</reference>
<proteinExistence type="predicted"/>
<gene>
    <name evidence="1" type="ORF">DSO57_1018285</name>
</gene>
<dbReference type="Proteomes" id="UP001165960">
    <property type="component" value="Unassembled WGS sequence"/>
</dbReference>
<evidence type="ECO:0000313" key="2">
    <source>
        <dbReference type="Proteomes" id="UP001165960"/>
    </source>
</evidence>
<organism evidence="1 2">
    <name type="scientific">Entomophthora muscae</name>
    <dbReference type="NCBI Taxonomy" id="34485"/>
    <lineage>
        <taxon>Eukaryota</taxon>
        <taxon>Fungi</taxon>
        <taxon>Fungi incertae sedis</taxon>
        <taxon>Zoopagomycota</taxon>
        <taxon>Entomophthoromycotina</taxon>
        <taxon>Entomophthoromycetes</taxon>
        <taxon>Entomophthorales</taxon>
        <taxon>Entomophthoraceae</taxon>
        <taxon>Entomophthora</taxon>
    </lineage>
</organism>
<name>A0ACC2TFS4_9FUNG</name>
<protein>
    <submittedName>
        <fullName evidence="1">Uncharacterized protein</fullName>
    </submittedName>
</protein>
<evidence type="ECO:0000313" key="1">
    <source>
        <dbReference type="EMBL" id="KAJ9073271.1"/>
    </source>
</evidence>
<sequence>MPANLGVVPPVFETENCIASQCPEFYSEDTLMLSQAIYLGRLWLGLIILLNPSISIAIHKTISEATLVVNHEFYVDLGEKASYYPVISVTGLGGAGFDVFFSHNTHVLRRFKMSWRIRGHQTLRFIIPKRLRPLTWPKVWW</sequence>
<comment type="caution">
    <text evidence="1">The sequence shown here is derived from an EMBL/GenBank/DDBJ whole genome shotgun (WGS) entry which is preliminary data.</text>
</comment>
<dbReference type="EMBL" id="QTSX02002919">
    <property type="protein sequence ID" value="KAJ9073271.1"/>
    <property type="molecule type" value="Genomic_DNA"/>
</dbReference>
<keyword evidence="2" id="KW-1185">Reference proteome</keyword>
<accession>A0ACC2TFS4</accession>